<dbReference type="GO" id="GO:0016829">
    <property type="term" value="F:lyase activity"/>
    <property type="evidence" value="ECO:0007669"/>
    <property type="project" value="InterPro"/>
</dbReference>
<dbReference type="Pfam" id="PF03972">
    <property type="entry name" value="MmgE_PrpD_N"/>
    <property type="match status" value="1"/>
</dbReference>
<dbReference type="RefSeq" id="WP_002718648.1">
    <property type="nucleotide sequence ID" value="NZ_UFSI01000001.1"/>
</dbReference>
<dbReference type="Gene3D" id="3.30.1330.120">
    <property type="entry name" value="2-methylcitrate dehydratase PrpD"/>
    <property type="match status" value="1"/>
</dbReference>
<dbReference type="Proteomes" id="UP000254343">
    <property type="component" value="Unassembled WGS sequence"/>
</dbReference>
<dbReference type="PANTHER" id="PTHR16943">
    <property type="entry name" value="2-METHYLCITRATE DEHYDRATASE-RELATED"/>
    <property type="match status" value="1"/>
</dbReference>
<dbReference type="InterPro" id="IPR006311">
    <property type="entry name" value="TAT_signal"/>
</dbReference>
<organism evidence="4 5">
    <name type="scientific">Afipia felis</name>
    <name type="common">Cat scratch disease bacillus</name>
    <dbReference type="NCBI Taxonomy" id="1035"/>
    <lineage>
        <taxon>Bacteria</taxon>
        <taxon>Pseudomonadati</taxon>
        <taxon>Pseudomonadota</taxon>
        <taxon>Alphaproteobacteria</taxon>
        <taxon>Hyphomicrobiales</taxon>
        <taxon>Nitrobacteraceae</taxon>
        <taxon>Afipia</taxon>
    </lineage>
</organism>
<dbReference type="Gene3D" id="1.10.4100.10">
    <property type="entry name" value="2-methylcitrate dehydratase PrpD"/>
    <property type="match status" value="1"/>
</dbReference>
<evidence type="ECO:0000313" key="5">
    <source>
        <dbReference type="Proteomes" id="UP000254343"/>
    </source>
</evidence>
<evidence type="ECO:0000313" key="4">
    <source>
        <dbReference type="EMBL" id="SUU83869.1"/>
    </source>
</evidence>
<dbReference type="InterPro" id="IPR042183">
    <property type="entry name" value="MmgE/PrpD_sf_1"/>
</dbReference>
<dbReference type="EMBL" id="UIGB01000001">
    <property type="protein sequence ID" value="SUU83869.1"/>
    <property type="molecule type" value="Genomic_DNA"/>
</dbReference>
<dbReference type="InterPro" id="IPR005656">
    <property type="entry name" value="MmgE_PrpD"/>
</dbReference>
<sequence>MTFRLEEMPPSLRRMLSRRRALQSAGAMAMLAASPMRLAFAQTKTQASADVTGRLARYMVSARDKALPDAVMTECKNRILDTFGAMVSGSRMTPGEKAVSYVKSLGGTEQASIIGANFRTTMINAALANAMCAHADETDDFEPVTKAHPGSCVVPPALALAEQQGSSGMEFIRAVTLGYDLCCRLLMALGPNIVRGSHRSAEGTSSTFGALGSAASLAKLDETGMRFAISYAAQQVSGLWSWVKDKDHVEKAFDFAGMGARNGVTAVTMVKSGMTGVSDVLDGTHNLFIALSSNPKPEAMLEGLGSRFYVTETAIKTYSVGYPIQSPLDAILTLRKEHNLTPDNVKSIVVKLPTDAVGIVGHSAMPDVNCQHLVAVALVKGAVSFVDSHDQALMHDPGIMKETAKVAIQDDPSLMDPAAPRSARVEVTMTDGKVVSHFTKFPPGTKENPLSIEAVNAKARDLISPVLGAEKTERLIERINKLETLDNMNELRPLFTA</sequence>
<dbReference type="AlphaFoldDB" id="A0A380W5K6"/>
<proteinExistence type="inferred from homology"/>
<reference evidence="4 5" key="1">
    <citation type="submission" date="2018-06" db="EMBL/GenBank/DDBJ databases">
        <authorList>
            <consortium name="Pathogen Informatics"/>
            <person name="Doyle S."/>
        </authorList>
    </citation>
    <scope>NUCLEOTIDE SEQUENCE [LARGE SCALE GENOMIC DNA]</scope>
    <source>
        <strain evidence="4 5">NCTC12722</strain>
    </source>
</reference>
<dbReference type="SUPFAM" id="SSF103378">
    <property type="entry name" value="2-methylcitrate dehydratase PrpD"/>
    <property type="match status" value="1"/>
</dbReference>
<gene>
    <name evidence="4" type="ORF">NCTC12722_01048</name>
</gene>
<comment type="similarity">
    <text evidence="1">Belongs to the PrpD family.</text>
</comment>
<name>A0A380W5K6_AFIFE</name>
<dbReference type="PANTHER" id="PTHR16943:SF8">
    <property type="entry name" value="2-METHYLCITRATE DEHYDRATASE"/>
    <property type="match status" value="1"/>
</dbReference>
<feature type="domain" description="MmgE/PrpD N-terminal" evidence="2">
    <location>
        <begin position="54"/>
        <end position="298"/>
    </location>
</feature>
<accession>A0A380W5K6</accession>
<feature type="domain" description="MmgE/PrpD C-terminal" evidence="3">
    <location>
        <begin position="318"/>
        <end position="481"/>
    </location>
</feature>
<evidence type="ECO:0000259" key="3">
    <source>
        <dbReference type="Pfam" id="PF19305"/>
    </source>
</evidence>
<protein>
    <submittedName>
        <fullName evidence="4">MmgE/PrpD family</fullName>
    </submittedName>
</protein>
<dbReference type="Pfam" id="PF19305">
    <property type="entry name" value="MmgE_PrpD_C"/>
    <property type="match status" value="1"/>
</dbReference>
<dbReference type="InterPro" id="IPR036148">
    <property type="entry name" value="MmgE/PrpD_sf"/>
</dbReference>
<evidence type="ECO:0000256" key="1">
    <source>
        <dbReference type="ARBA" id="ARBA00006174"/>
    </source>
</evidence>
<dbReference type="PROSITE" id="PS51318">
    <property type="entry name" value="TAT"/>
    <property type="match status" value="1"/>
</dbReference>
<dbReference type="InterPro" id="IPR045336">
    <property type="entry name" value="MmgE_PrpD_N"/>
</dbReference>
<dbReference type="InterPro" id="IPR045337">
    <property type="entry name" value="MmgE_PrpD_C"/>
</dbReference>
<dbReference type="InterPro" id="IPR042188">
    <property type="entry name" value="MmgE/PrpD_sf_2"/>
</dbReference>
<evidence type="ECO:0000259" key="2">
    <source>
        <dbReference type="Pfam" id="PF03972"/>
    </source>
</evidence>